<accession>A0ABU0C0Z6</accession>
<protein>
    <submittedName>
        <fullName evidence="2">Uncharacterized protein</fullName>
    </submittedName>
</protein>
<reference evidence="2 3" key="1">
    <citation type="submission" date="2023-07" db="EMBL/GenBank/DDBJ databases">
        <title>Genomic Encyclopedia of Type Strains, Phase IV (KMG-IV): sequencing the most valuable type-strain genomes for metagenomic binning, comparative biology and taxonomic classification.</title>
        <authorList>
            <person name="Goeker M."/>
        </authorList>
    </citation>
    <scope>NUCLEOTIDE SEQUENCE [LARGE SCALE GENOMIC DNA]</scope>
    <source>
        <strain evidence="2 3">DSM 1112</strain>
    </source>
</reference>
<organism evidence="2 3">
    <name type="scientific">Pararhizobium capsulatum DSM 1112</name>
    <dbReference type="NCBI Taxonomy" id="1121113"/>
    <lineage>
        <taxon>Bacteria</taxon>
        <taxon>Pseudomonadati</taxon>
        <taxon>Pseudomonadota</taxon>
        <taxon>Alphaproteobacteria</taxon>
        <taxon>Hyphomicrobiales</taxon>
        <taxon>Rhizobiaceae</taxon>
        <taxon>Rhizobium/Agrobacterium group</taxon>
        <taxon>Pararhizobium</taxon>
    </lineage>
</organism>
<evidence type="ECO:0000313" key="3">
    <source>
        <dbReference type="Proteomes" id="UP001230207"/>
    </source>
</evidence>
<keyword evidence="3" id="KW-1185">Reference proteome</keyword>
<proteinExistence type="predicted"/>
<evidence type="ECO:0000313" key="2">
    <source>
        <dbReference type="EMBL" id="MDQ0323843.1"/>
    </source>
</evidence>
<evidence type="ECO:0000256" key="1">
    <source>
        <dbReference type="SAM" id="MobiDB-lite"/>
    </source>
</evidence>
<feature type="region of interest" description="Disordered" evidence="1">
    <location>
        <begin position="1"/>
        <end position="36"/>
    </location>
</feature>
<dbReference type="Proteomes" id="UP001230207">
    <property type="component" value="Unassembled WGS sequence"/>
</dbReference>
<name>A0ABU0C0Z6_9HYPH</name>
<dbReference type="EMBL" id="JAUSVF010000005">
    <property type="protein sequence ID" value="MDQ0323843.1"/>
    <property type="molecule type" value="Genomic_DNA"/>
</dbReference>
<comment type="caution">
    <text evidence="2">The sequence shown here is derived from an EMBL/GenBank/DDBJ whole genome shotgun (WGS) entry which is preliminary data.</text>
</comment>
<dbReference type="Gene3D" id="3.30.70.2050">
    <property type="match status" value="1"/>
</dbReference>
<gene>
    <name evidence="2" type="ORF">QO002_006050</name>
</gene>
<sequence length="36" mass="3825">MTDDMVLAPVEAGADPGANDEDYRSRLHTLSHPAGD</sequence>